<proteinExistence type="predicted"/>
<dbReference type="Proteomes" id="UP001302494">
    <property type="component" value="Chromosome"/>
</dbReference>
<sequence length="156" mass="17433">MTLKRGWGNGRKKHLPNKKKSSAQRNPSSKGGSKMPDPTQSTQKPILKPVPDTKNEGPFRYCQRNKGKLVVKIRNHGGDMPGDHKIKVKIDYRQYGQEVGEDLEGLKSGAETKQLEFNLPKEAFDPDCEFDINIYIGETLHRTTGGICAGEIHCSQ</sequence>
<evidence type="ECO:0000313" key="2">
    <source>
        <dbReference type="EMBL" id="WNM60764.1"/>
    </source>
</evidence>
<keyword evidence="3" id="KW-1185">Reference proteome</keyword>
<dbReference type="RefSeq" id="WP_312741949.1">
    <property type="nucleotide sequence ID" value="NZ_CP116968.1"/>
</dbReference>
<feature type="compositionally biased region" description="Basic residues" evidence="1">
    <location>
        <begin position="10"/>
        <end position="22"/>
    </location>
</feature>
<organism evidence="2 3">
    <name type="scientific">Candidatus Nitrospira neomarina</name>
    <dbReference type="NCBI Taxonomy" id="3020899"/>
    <lineage>
        <taxon>Bacteria</taxon>
        <taxon>Pseudomonadati</taxon>
        <taxon>Nitrospirota</taxon>
        <taxon>Nitrospiria</taxon>
        <taxon>Nitrospirales</taxon>
        <taxon>Nitrospiraceae</taxon>
        <taxon>Nitrospira</taxon>
    </lineage>
</organism>
<dbReference type="EMBL" id="CP116968">
    <property type="protein sequence ID" value="WNM60764.1"/>
    <property type="molecule type" value="Genomic_DNA"/>
</dbReference>
<reference evidence="2 3" key="1">
    <citation type="submission" date="2023-01" db="EMBL/GenBank/DDBJ databases">
        <title>Cultivation and genomic characterization of new, ubiquitous marine nitrite-oxidizing bacteria from the Nitrospirales.</title>
        <authorList>
            <person name="Mueller A.J."/>
            <person name="Daebeler A."/>
            <person name="Herbold C.W."/>
            <person name="Kirkegaard R.H."/>
            <person name="Daims H."/>
        </authorList>
    </citation>
    <scope>NUCLEOTIDE SEQUENCE [LARGE SCALE GENOMIC DNA]</scope>
    <source>
        <strain evidence="2 3">DK</strain>
    </source>
</reference>
<feature type="region of interest" description="Disordered" evidence="1">
    <location>
        <begin position="1"/>
        <end position="61"/>
    </location>
</feature>
<protein>
    <submittedName>
        <fullName evidence="2">Uncharacterized protein</fullName>
    </submittedName>
</protein>
<dbReference type="KEGG" id="nneo:PQG83_13460"/>
<evidence type="ECO:0000313" key="3">
    <source>
        <dbReference type="Proteomes" id="UP001302494"/>
    </source>
</evidence>
<accession>A0AA96K1K4</accession>
<gene>
    <name evidence="2" type="ORF">PQG83_13460</name>
</gene>
<name>A0AA96K1K4_9BACT</name>
<evidence type="ECO:0000256" key="1">
    <source>
        <dbReference type="SAM" id="MobiDB-lite"/>
    </source>
</evidence>
<dbReference type="AlphaFoldDB" id="A0AA96K1K4"/>